<dbReference type="Proteomes" id="UP000472271">
    <property type="component" value="Chromosome 8"/>
</dbReference>
<sequence length="172" mass="19664">MFILVLQVRHYDSAKLVSATERSWTMWMALMRSFRRLYAYISGDNEDGVRVQMVSPVIIKMENKTTFTKEYTMSFVLPAEHQANAPKPADDDVIIEELTDVTVYVKTFGGWMNGWSINRNVGSLSSCLKSAGAKFNEEYYYVTGYNSPMTTKNRHNEVWFVAVGEPKCSSKN</sequence>
<dbReference type="FunFam" id="3.20.80.10:FF:000002">
    <property type="entry name" value="Heme-binding protein 2"/>
    <property type="match status" value="1"/>
</dbReference>
<dbReference type="PANTHER" id="PTHR11220:SF1">
    <property type="entry name" value="HEME-BINDING PROTEIN 2"/>
    <property type="match status" value="1"/>
</dbReference>
<protein>
    <submittedName>
        <fullName evidence="2">Heme-binding protein soul5</fullName>
    </submittedName>
</protein>
<dbReference type="AlphaFoldDB" id="A0A673BVS8"/>
<reference evidence="2" key="2">
    <citation type="submission" date="2025-08" db="UniProtKB">
        <authorList>
            <consortium name="Ensembl"/>
        </authorList>
    </citation>
    <scope>IDENTIFICATION</scope>
</reference>
<reference evidence="2" key="1">
    <citation type="submission" date="2019-06" db="EMBL/GenBank/DDBJ databases">
        <authorList>
            <consortium name="Wellcome Sanger Institute Data Sharing"/>
        </authorList>
    </citation>
    <scope>NUCLEOTIDE SEQUENCE [LARGE SCALE GENOMIC DNA]</scope>
</reference>
<dbReference type="GO" id="GO:0020037">
    <property type="term" value="F:heme binding"/>
    <property type="evidence" value="ECO:0007669"/>
    <property type="project" value="TreeGrafter"/>
</dbReference>
<dbReference type="InParanoid" id="A0A673BVS8"/>
<evidence type="ECO:0000256" key="1">
    <source>
        <dbReference type="ARBA" id="ARBA00009817"/>
    </source>
</evidence>
<dbReference type="Pfam" id="PF04832">
    <property type="entry name" value="SOUL"/>
    <property type="match status" value="1"/>
</dbReference>
<keyword evidence="3" id="KW-1185">Reference proteome</keyword>
<dbReference type="PANTHER" id="PTHR11220">
    <property type="entry name" value="HEME-BINDING PROTEIN-RELATED"/>
    <property type="match status" value="1"/>
</dbReference>
<comment type="similarity">
    <text evidence="1">Belongs to the HEBP family.</text>
</comment>
<proteinExistence type="inferred from homology"/>
<organism evidence="2 3">
    <name type="scientific">Sphaeramia orbicularis</name>
    <name type="common">orbiculate cardinalfish</name>
    <dbReference type="NCBI Taxonomy" id="375764"/>
    <lineage>
        <taxon>Eukaryota</taxon>
        <taxon>Metazoa</taxon>
        <taxon>Chordata</taxon>
        <taxon>Craniata</taxon>
        <taxon>Vertebrata</taxon>
        <taxon>Euteleostomi</taxon>
        <taxon>Actinopterygii</taxon>
        <taxon>Neopterygii</taxon>
        <taxon>Teleostei</taxon>
        <taxon>Neoteleostei</taxon>
        <taxon>Acanthomorphata</taxon>
        <taxon>Gobiaria</taxon>
        <taxon>Kurtiformes</taxon>
        <taxon>Apogonoidei</taxon>
        <taxon>Apogonidae</taxon>
        <taxon>Apogoninae</taxon>
        <taxon>Sphaeramia</taxon>
    </lineage>
</organism>
<evidence type="ECO:0000313" key="2">
    <source>
        <dbReference type="Ensembl" id="ENSSORP00005045234.1"/>
    </source>
</evidence>
<accession>A0A673BVS8</accession>
<dbReference type="InterPro" id="IPR006917">
    <property type="entry name" value="SOUL_heme-bd"/>
</dbReference>
<evidence type="ECO:0000313" key="3">
    <source>
        <dbReference type="Proteomes" id="UP000472271"/>
    </source>
</evidence>
<reference evidence="2" key="3">
    <citation type="submission" date="2025-09" db="UniProtKB">
        <authorList>
            <consortium name="Ensembl"/>
        </authorList>
    </citation>
    <scope>IDENTIFICATION</scope>
</reference>
<dbReference type="Gene3D" id="3.20.80.10">
    <property type="entry name" value="Regulatory factor, effector binding domain"/>
    <property type="match status" value="1"/>
</dbReference>
<dbReference type="SUPFAM" id="SSF55136">
    <property type="entry name" value="Probable bacterial effector-binding domain"/>
    <property type="match status" value="1"/>
</dbReference>
<dbReference type="Ensembl" id="ENSSORT00005046370.1">
    <property type="protein sequence ID" value="ENSSORP00005045234.1"/>
    <property type="gene ID" value="ENSSORG00005020773.1"/>
</dbReference>
<dbReference type="InterPro" id="IPR011256">
    <property type="entry name" value="Reg_factor_effector_dom_sf"/>
</dbReference>
<name>A0A673BVS8_9TELE</name>